<dbReference type="GO" id="GO:0004222">
    <property type="term" value="F:metalloendopeptidase activity"/>
    <property type="evidence" value="ECO:0007669"/>
    <property type="project" value="TreeGrafter"/>
</dbReference>
<dbReference type="SMART" id="SM01264">
    <property type="entry name" value="M16C_associated"/>
    <property type="match status" value="1"/>
</dbReference>
<reference evidence="2 3" key="1">
    <citation type="submission" date="2016-11" db="EMBL/GenBank/DDBJ databases">
        <authorList>
            <person name="Jaros S."/>
            <person name="Januszkiewicz K."/>
            <person name="Wedrychowicz H."/>
        </authorList>
    </citation>
    <scope>NUCLEOTIDE SEQUENCE [LARGE SCALE GENOMIC DNA]</scope>
    <source>
        <strain evidence="2 3">DSM 15970</strain>
    </source>
</reference>
<dbReference type="AlphaFoldDB" id="A0A1M6FKT9"/>
<evidence type="ECO:0000313" key="3">
    <source>
        <dbReference type="Proteomes" id="UP000184342"/>
    </source>
</evidence>
<dbReference type="Pfam" id="PF22516">
    <property type="entry name" value="PreP_C"/>
    <property type="match status" value="1"/>
</dbReference>
<dbReference type="InterPro" id="IPR007863">
    <property type="entry name" value="Peptidase_M16_C"/>
</dbReference>
<feature type="domain" description="Peptidase M16C associated" evidence="1">
    <location>
        <begin position="462"/>
        <end position="712"/>
    </location>
</feature>
<evidence type="ECO:0000313" key="2">
    <source>
        <dbReference type="EMBL" id="SHI98242.1"/>
    </source>
</evidence>
<dbReference type="SUPFAM" id="SSF63411">
    <property type="entry name" value="LuxS/MPP-like metallohydrolase"/>
    <property type="match status" value="4"/>
</dbReference>
<dbReference type="InterPro" id="IPR013578">
    <property type="entry name" value="Peptidase_M16C_assoc"/>
</dbReference>
<dbReference type="RefSeq" id="WP_073993393.1">
    <property type="nucleotide sequence ID" value="NZ_FQYT01000010.1"/>
</dbReference>
<keyword evidence="3" id="KW-1185">Reference proteome</keyword>
<protein>
    <recommendedName>
        <fullName evidence="1">Peptidase M16C associated domain-containing protein</fullName>
    </recommendedName>
</protein>
<dbReference type="GO" id="GO:0046872">
    <property type="term" value="F:metal ion binding"/>
    <property type="evidence" value="ECO:0007669"/>
    <property type="project" value="InterPro"/>
</dbReference>
<dbReference type="PANTHER" id="PTHR43016:SF13">
    <property type="entry name" value="PRESEQUENCE PROTEASE, MITOCHONDRIAL"/>
    <property type="match status" value="1"/>
</dbReference>
<dbReference type="Pfam" id="PF05193">
    <property type="entry name" value="Peptidase_M16_C"/>
    <property type="match status" value="1"/>
</dbReference>
<dbReference type="InterPro" id="IPR011765">
    <property type="entry name" value="Pept_M16_N"/>
</dbReference>
<dbReference type="GO" id="GO:0016485">
    <property type="term" value="P:protein processing"/>
    <property type="evidence" value="ECO:0007669"/>
    <property type="project" value="TreeGrafter"/>
</dbReference>
<dbReference type="Proteomes" id="UP000184342">
    <property type="component" value="Unassembled WGS sequence"/>
</dbReference>
<proteinExistence type="predicted"/>
<dbReference type="EMBL" id="FQYT01000010">
    <property type="protein sequence ID" value="SHI98242.1"/>
    <property type="molecule type" value="Genomic_DNA"/>
</dbReference>
<gene>
    <name evidence="2" type="ORF">SAMN02745691_01134</name>
</gene>
<sequence length="973" mass="111039">MGIINTDKYDIIKEHDIRDLNSEGILLKHKKTGAKIFIMKNDDENKVFYIGFRTPPKDDTGLPHILEHSVLCGSRKYPAKDPFVELVKGSLNTFLNAMTYPDKTVYPVASCNDKDFQNLMNVYMDAVFYPNIYVKDEIFRQEGWNYSLESPDADIEYNGVVFNEMKGAFSSPESVLEREILHYLYPDTSYSFESGGNPKKIPELRYEDFIAFHKKYYHPSNSYIYLYGDMDFEEKLEWLDREYLSSFTMLEVESEIATQPPFRERRDIRLEYPVSEAEPEENNTYISFNTSVGHVLDKELYVAFQVIENALVSMPGAPVKRALTDAGIGKDILGTYDNGLLQPYFSITAKNTNEDRKEEFLVIINEVLEKTVKEGIDKDSLRAGLNSLEFKYREADFGAYPKGLIIGLQALDSWLYDESDPFMHIEELQTFAFLKEQIGTDYYENLIKEYILGNPHTLVLTLVPRKGLSAQEDDRTAESLKAFKESLSEEQIQELVDKTAALEAYQDEPSTEEEINSIPILKREDLKIEPEPFSNNVKEIDGVKVIHHEMFTNGIAYIELLFNANGIPEELIPYLGLLPSILGYMDTDKYPYSELNNAVNIHTGGIAVGNSMYTNSKDNTDYLMTSEIRTKVLYENIPMALSLMEEILFHTKTGDEKRLYEIVAQLKSRLQMSLNSSGHSAASLRSMSYYSVTAYLRELTNGIEFYKFIENLEKNFESEKENVISRLNALLSLLKYKENLIVSVTGDSEGFSKSAQPLGDFISCLRGDSPVMEKPVLKLSKKNEGFKTSAAVQYVARCGNFVDAGFAYTGVLKILKVIMNYEYLWQNIRVKGGAYGCMSSYSRTGDTCFVSYRDPNLAKTLEVYNGITGYLRSFMADEREMTKFIIGTVSGLDTPLNPSDKGSRSLNAYLSNLSYEDIQRERLEVIQAVPEDIRKLADMIEQVLQQNYICAIGNENKIEQEGYLFDNIRSLYE</sequence>
<dbReference type="FunFam" id="3.30.830.10:FF:000034">
    <property type="entry name" value="presequence protease 1, chloroplastic/mitochondrial"/>
    <property type="match status" value="1"/>
</dbReference>
<organism evidence="2 3">
    <name type="scientific">Parasporobacterium paucivorans DSM 15970</name>
    <dbReference type="NCBI Taxonomy" id="1122934"/>
    <lineage>
        <taxon>Bacteria</taxon>
        <taxon>Bacillati</taxon>
        <taxon>Bacillota</taxon>
        <taxon>Clostridia</taxon>
        <taxon>Lachnospirales</taxon>
        <taxon>Lachnospiraceae</taxon>
        <taxon>Parasporobacterium</taxon>
    </lineage>
</organism>
<evidence type="ECO:0000259" key="1">
    <source>
        <dbReference type="SMART" id="SM01264"/>
    </source>
</evidence>
<accession>A0A1M6FKT9</accession>
<dbReference type="Gene3D" id="3.30.830.10">
    <property type="entry name" value="Metalloenzyme, LuxS/M16 peptidase-like"/>
    <property type="match status" value="4"/>
</dbReference>
<dbReference type="OrthoDB" id="9762027at2"/>
<dbReference type="Pfam" id="PF00675">
    <property type="entry name" value="Peptidase_M16"/>
    <property type="match status" value="1"/>
</dbReference>
<dbReference type="PANTHER" id="PTHR43016">
    <property type="entry name" value="PRESEQUENCE PROTEASE"/>
    <property type="match status" value="1"/>
</dbReference>
<name>A0A1M6FKT9_9FIRM</name>
<dbReference type="InterPro" id="IPR055130">
    <property type="entry name" value="PreP_C"/>
</dbReference>
<dbReference type="STRING" id="1122934.SAMN02745691_01134"/>
<dbReference type="InterPro" id="IPR011249">
    <property type="entry name" value="Metalloenz_LuxS/M16"/>
</dbReference>
<dbReference type="Pfam" id="PF08367">
    <property type="entry name" value="M16C_assoc"/>
    <property type="match status" value="1"/>
</dbReference>